<evidence type="ECO:0000256" key="2">
    <source>
        <dbReference type="ARBA" id="ARBA00006082"/>
    </source>
</evidence>
<dbReference type="STRING" id="4999.A0A1Y1UKU6"/>
<dbReference type="OrthoDB" id="10263226at2759"/>
<feature type="region of interest" description="Disordered" evidence="6">
    <location>
        <begin position="686"/>
        <end position="705"/>
    </location>
</feature>
<dbReference type="InterPro" id="IPR036890">
    <property type="entry name" value="HATPase_C_sf"/>
</dbReference>
<dbReference type="GO" id="GO:0061982">
    <property type="term" value="P:meiosis I cell cycle process"/>
    <property type="evidence" value="ECO:0007669"/>
    <property type="project" value="UniProtKB-ARBA"/>
</dbReference>
<organism evidence="8 9">
    <name type="scientific">Kockovaella imperatae</name>
    <dbReference type="NCBI Taxonomy" id="4999"/>
    <lineage>
        <taxon>Eukaryota</taxon>
        <taxon>Fungi</taxon>
        <taxon>Dikarya</taxon>
        <taxon>Basidiomycota</taxon>
        <taxon>Agaricomycotina</taxon>
        <taxon>Tremellomycetes</taxon>
        <taxon>Tremellales</taxon>
        <taxon>Cuniculitremaceae</taxon>
        <taxon>Kockovaella</taxon>
    </lineage>
</organism>
<dbReference type="GeneID" id="33557229"/>
<dbReference type="SUPFAM" id="SSF54211">
    <property type="entry name" value="Ribosomal protein S5 domain 2-like"/>
    <property type="match status" value="1"/>
</dbReference>
<comment type="caution">
    <text evidence="8">The sequence shown here is derived from an EMBL/GenBank/DDBJ whole genome shotgun (WGS) entry which is preliminary data.</text>
</comment>
<dbReference type="PROSITE" id="PS00058">
    <property type="entry name" value="DNA_MISMATCH_REPAIR_1"/>
    <property type="match status" value="1"/>
</dbReference>
<comment type="similarity">
    <text evidence="2">Belongs to the DNA mismatch repair MutL/HexB family.</text>
</comment>
<dbReference type="SMART" id="SM01340">
    <property type="entry name" value="DNA_mis_repair"/>
    <property type="match status" value="1"/>
</dbReference>
<dbReference type="GO" id="GO:0140664">
    <property type="term" value="F:ATP-dependent DNA damage sensor activity"/>
    <property type="evidence" value="ECO:0007669"/>
    <property type="project" value="InterPro"/>
</dbReference>
<dbReference type="FunFam" id="3.30.565.10:FF:000109">
    <property type="entry name" value="Related to MLH1-DNA mismatch repair protein"/>
    <property type="match status" value="1"/>
</dbReference>
<evidence type="ECO:0000256" key="3">
    <source>
        <dbReference type="ARBA" id="ARBA00022763"/>
    </source>
</evidence>
<dbReference type="InterPro" id="IPR038973">
    <property type="entry name" value="MutL/Mlh/Pms-like"/>
</dbReference>
<feature type="domain" description="DNA mismatch repair protein S5" evidence="7">
    <location>
        <begin position="246"/>
        <end position="370"/>
    </location>
</feature>
<feature type="compositionally biased region" description="Basic and acidic residues" evidence="6">
    <location>
        <begin position="445"/>
        <end position="456"/>
    </location>
</feature>
<feature type="region of interest" description="Disordered" evidence="6">
    <location>
        <begin position="1"/>
        <end position="27"/>
    </location>
</feature>
<dbReference type="Pfam" id="PF01119">
    <property type="entry name" value="DNA_mis_repair"/>
    <property type="match status" value="1"/>
</dbReference>
<reference evidence="8 9" key="1">
    <citation type="submission" date="2017-03" db="EMBL/GenBank/DDBJ databases">
        <title>Widespread Adenine N6-methylation of Active Genes in Fungi.</title>
        <authorList>
            <consortium name="DOE Joint Genome Institute"/>
            <person name="Mondo S.J."/>
            <person name="Dannebaum R.O."/>
            <person name="Kuo R.C."/>
            <person name="Louie K.B."/>
            <person name="Bewick A.J."/>
            <person name="Labutti K."/>
            <person name="Haridas S."/>
            <person name="Kuo A."/>
            <person name="Salamov A."/>
            <person name="Ahrendt S.R."/>
            <person name="Lau R."/>
            <person name="Bowen B.P."/>
            <person name="Lipzen A."/>
            <person name="Sullivan W."/>
            <person name="Andreopoulos W.B."/>
            <person name="Clum A."/>
            <person name="Lindquist E."/>
            <person name="Daum C."/>
            <person name="Northen T.R."/>
            <person name="Ramamoorthy G."/>
            <person name="Schmitz R.J."/>
            <person name="Gryganskyi A."/>
            <person name="Culley D."/>
            <person name="Magnuson J."/>
            <person name="James T.Y."/>
            <person name="O'Malley M.A."/>
            <person name="Stajich J.E."/>
            <person name="Spatafora J.W."/>
            <person name="Visel A."/>
            <person name="Grigoriev I.V."/>
        </authorList>
    </citation>
    <scope>NUCLEOTIDE SEQUENCE [LARGE SCALE GENOMIC DNA]</scope>
    <source>
        <strain evidence="8 9">NRRL Y-17943</strain>
    </source>
</reference>
<gene>
    <name evidence="8" type="ORF">BD324DRAFT_621908</name>
</gene>
<dbReference type="FunCoup" id="A0A1Y1UKU6">
    <property type="interactions" value="357"/>
</dbReference>
<dbReference type="InterPro" id="IPR014762">
    <property type="entry name" value="DNA_mismatch_repair_CS"/>
</dbReference>
<protein>
    <recommendedName>
        <fullName evidence="7">DNA mismatch repair protein S5 domain-containing protein</fullName>
    </recommendedName>
</protein>
<dbReference type="Gene3D" id="3.30.230.10">
    <property type="match status" value="1"/>
</dbReference>
<evidence type="ECO:0000313" key="9">
    <source>
        <dbReference type="Proteomes" id="UP000193218"/>
    </source>
</evidence>
<dbReference type="InterPro" id="IPR002099">
    <property type="entry name" value="MutL/Mlh/PMS"/>
</dbReference>
<evidence type="ECO:0000256" key="1">
    <source>
        <dbReference type="ARBA" id="ARBA00004123"/>
    </source>
</evidence>
<dbReference type="InterPro" id="IPR014721">
    <property type="entry name" value="Ribsml_uS5_D2-typ_fold_subgr"/>
</dbReference>
<dbReference type="AlphaFoldDB" id="A0A1Y1UKU6"/>
<keyword evidence="9" id="KW-1185">Reference proteome</keyword>
<proteinExistence type="inferred from homology"/>
<dbReference type="GO" id="GO:0016887">
    <property type="term" value="F:ATP hydrolysis activity"/>
    <property type="evidence" value="ECO:0007669"/>
    <property type="project" value="InterPro"/>
</dbReference>
<dbReference type="Proteomes" id="UP000193218">
    <property type="component" value="Unassembled WGS sequence"/>
</dbReference>
<dbReference type="NCBIfam" id="TIGR00585">
    <property type="entry name" value="mutl"/>
    <property type="match status" value="1"/>
</dbReference>
<sequence length="753" mass="83518">MEVDQRRDDVEEVSAVAVESEEYEPKGPKPIKKLSIDVINSIAAAEIIHRPSNAIKELIENSLDAGSTSIKISIKEGGLKLIQITDNGHGINKSDLPLLCTRYATSKLAKFSDLQSLTTYGFRGEALASISYCSHVEVITKTKEDGCGWKALYADGELVASKTESSPEPKPAAANDGTVISAEDLFYNMPLRKRAFKSASDEYNRILDVIQKYAVHNPHVAWSCKKAQSSLPDISTSAASSSRANISLLYTAALAADLLEVPETVLQPADKLCATVRGWISNANTNWTRRGGWLFFINNRLVDSTKLKKALESLYTAFLAKGSSPWIYLSLEIDPAKVDVNVHPTKSDVHFLSEDEIIEGIVGAVQQALSGANTSRTFSVQSLLPGAADPAIGRESDLSSRSQLARRAAPNYKIRMDPTNRTLDSMLAPLDPSQIAPFSVSQPLDADRPSKRRGIDVEDGLELDEEDGIGQSEQRESLWDTPIEQSQSSSIPESSCDFTSIKELRKACRRSANAELSEILAKHSFVGVADRSLCLSLIQYATKLYLVNHAALSDEHFYQLGLRQFGAINKLKLEPPPLLKDLLEVAIEQERGIEEHGLNKEHVVNVLDALLLRKRDMLDEYFSLTISDNGLVEALPMLLKSYTPNLDRLPHFLLCLGTRVDWADEKACFETFLRELAFFYSPRPLADSASSNVDSQSDDTSETPDEVSRQLWQLEHVLFPSYRRDTSWPRNLLSKDVTQIANLPDLFRIFERC</sequence>
<comment type="subcellular location">
    <subcellularLocation>
        <location evidence="1">Nucleus</location>
    </subcellularLocation>
</comment>
<keyword evidence="4" id="KW-0234">DNA repair</keyword>
<dbReference type="InterPro" id="IPR013507">
    <property type="entry name" value="DNA_mismatch_S5_2-like"/>
</dbReference>
<dbReference type="InterPro" id="IPR020568">
    <property type="entry name" value="Ribosomal_Su5_D2-typ_SF"/>
</dbReference>
<dbReference type="Pfam" id="PF16413">
    <property type="entry name" value="Mlh1_C"/>
    <property type="match status" value="1"/>
</dbReference>
<dbReference type="GO" id="GO:0030983">
    <property type="term" value="F:mismatched DNA binding"/>
    <property type="evidence" value="ECO:0007669"/>
    <property type="project" value="InterPro"/>
</dbReference>
<name>A0A1Y1UKU6_9TREE</name>
<dbReference type="PANTHER" id="PTHR10073:SF12">
    <property type="entry name" value="DNA MISMATCH REPAIR PROTEIN MLH1"/>
    <property type="match status" value="1"/>
</dbReference>
<dbReference type="Pfam" id="PF13589">
    <property type="entry name" value="HATPase_c_3"/>
    <property type="match status" value="1"/>
</dbReference>
<feature type="region of interest" description="Disordered" evidence="6">
    <location>
        <begin position="438"/>
        <end position="494"/>
    </location>
</feature>
<evidence type="ECO:0000256" key="5">
    <source>
        <dbReference type="ARBA" id="ARBA00023242"/>
    </source>
</evidence>
<dbReference type="GO" id="GO:0032389">
    <property type="term" value="C:MutLalpha complex"/>
    <property type="evidence" value="ECO:0007669"/>
    <property type="project" value="TreeGrafter"/>
</dbReference>
<feature type="compositionally biased region" description="Acidic residues" evidence="6">
    <location>
        <begin position="457"/>
        <end position="468"/>
    </location>
</feature>
<dbReference type="FunFam" id="3.30.230.10:FF:000014">
    <property type="entry name" value="DNA mismatch repair protein Mlh1"/>
    <property type="match status" value="1"/>
</dbReference>
<evidence type="ECO:0000313" key="8">
    <source>
        <dbReference type="EMBL" id="ORX38673.1"/>
    </source>
</evidence>
<evidence type="ECO:0000256" key="6">
    <source>
        <dbReference type="SAM" id="MobiDB-lite"/>
    </source>
</evidence>
<dbReference type="GO" id="GO:0005524">
    <property type="term" value="F:ATP binding"/>
    <property type="evidence" value="ECO:0007669"/>
    <property type="project" value="InterPro"/>
</dbReference>
<dbReference type="CDD" id="cd16926">
    <property type="entry name" value="HATPase_MutL-MLH-PMS-like"/>
    <property type="match status" value="1"/>
</dbReference>
<keyword evidence="5" id="KW-0539">Nucleus</keyword>
<dbReference type="EMBL" id="NBSH01000004">
    <property type="protein sequence ID" value="ORX38673.1"/>
    <property type="molecule type" value="Genomic_DNA"/>
</dbReference>
<dbReference type="PANTHER" id="PTHR10073">
    <property type="entry name" value="DNA MISMATCH REPAIR PROTEIN MLH, PMS, MUTL"/>
    <property type="match status" value="1"/>
</dbReference>
<evidence type="ECO:0000256" key="4">
    <source>
        <dbReference type="ARBA" id="ARBA00023204"/>
    </source>
</evidence>
<dbReference type="InterPro" id="IPR032189">
    <property type="entry name" value="Mlh1_C"/>
</dbReference>
<accession>A0A1Y1UKU6</accession>
<dbReference type="SUPFAM" id="SSF55874">
    <property type="entry name" value="ATPase domain of HSP90 chaperone/DNA topoisomerase II/histidine kinase"/>
    <property type="match status" value="1"/>
</dbReference>
<dbReference type="RefSeq" id="XP_021872595.1">
    <property type="nucleotide sequence ID" value="XM_022015420.1"/>
</dbReference>
<dbReference type="GO" id="GO:0006298">
    <property type="term" value="P:mismatch repair"/>
    <property type="evidence" value="ECO:0007669"/>
    <property type="project" value="InterPro"/>
</dbReference>
<feature type="compositionally biased region" description="Acidic residues" evidence="6">
    <location>
        <begin position="696"/>
        <end position="705"/>
    </location>
</feature>
<dbReference type="Gene3D" id="3.30.565.10">
    <property type="entry name" value="Histidine kinase-like ATPase, C-terminal domain"/>
    <property type="match status" value="1"/>
</dbReference>
<feature type="compositionally biased region" description="Low complexity" evidence="6">
    <location>
        <begin position="482"/>
        <end position="494"/>
    </location>
</feature>
<keyword evidence="3" id="KW-0227">DNA damage</keyword>
<evidence type="ECO:0000259" key="7">
    <source>
        <dbReference type="SMART" id="SM01340"/>
    </source>
</evidence>
<dbReference type="InParanoid" id="A0A1Y1UKU6"/>